<accession>A0ABU1MK90</accession>
<dbReference type="Pfam" id="PF03576">
    <property type="entry name" value="Peptidase_S58"/>
    <property type="match status" value="1"/>
</dbReference>
<evidence type="ECO:0000313" key="2">
    <source>
        <dbReference type="EMBL" id="MDR6510765.1"/>
    </source>
</evidence>
<proteinExistence type="inferred from homology"/>
<dbReference type="PANTHER" id="PTHR36512:SF3">
    <property type="entry name" value="BLR5678 PROTEIN"/>
    <property type="match status" value="1"/>
</dbReference>
<dbReference type="InterPro" id="IPR016117">
    <property type="entry name" value="ArgJ-like_dom_sf"/>
</dbReference>
<dbReference type="InterPro" id="IPR005321">
    <property type="entry name" value="Peptidase_S58_DmpA"/>
</dbReference>
<comment type="similarity">
    <text evidence="1">Belongs to the peptidase S58 family.</text>
</comment>
<protein>
    <submittedName>
        <fullName evidence="2">L-aminopeptidase/D-esterase-like protein</fullName>
    </submittedName>
</protein>
<keyword evidence="3" id="KW-1185">Reference proteome</keyword>
<dbReference type="Proteomes" id="UP001184150">
    <property type="component" value="Unassembled WGS sequence"/>
</dbReference>
<evidence type="ECO:0000313" key="3">
    <source>
        <dbReference type="Proteomes" id="UP001184150"/>
    </source>
</evidence>
<dbReference type="PANTHER" id="PTHR36512">
    <property type="entry name" value="D-AMINOPEPTIDASE"/>
    <property type="match status" value="1"/>
</dbReference>
<evidence type="ECO:0000256" key="1">
    <source>
        <dbReference type="ARBA" id="ARBA00007068"/>
    </source>
</evidence>
<name>A0ABU1MK90_9SPHN</name>
<gene>
    <name evidence="2" type="ORF">J2792_001631</name>
</gene>
<dbReference type="EMBL" id="JAVDRD010000003">
    <property type="protein sequence ID" value="MDR6510765.1"/>
    <property type="molecule type" value="Genomic_DNA"/>
</dbReference>
<organism evidence="2 3">
    <name type="scientific">Novosphingobium capsulatum</name>
    <dbReference type="NCBI Taxonomy" id="13688"/>
    <lineage>
        <taxon>Bacteria</taxon>
        <taxon>Pseudomonadati</taxon>
        <taxon>Pseudomonadota</taxon>
        <taxon>Alphaproteobacteria</taxon>
        <taxon>Sphingomonadales</taxon>
        <taxon>Sphingomonadaceae</taxon>
        <taxon>Novosphingobium</taxon>
    </lineage>
</organism>
<sequence length="363" mass="35793">MAAGAALGAGARAKVPAAPAGSYRPGRIGPRNLITDVAGITVGCAQDAEVRTGTTVILAEGLVTAAIDVRGGGPGTRESDALESHNLVHAANAVVLSGGSSWGLAAADGVAAHLGARGIGYGGLAQQGVPVSPIVPAAILYDLGNGGAKGWGTEPPYRDLGIAALAAAGADFALGTSGAGYGAMAGALKGGLGSASTLMRDGTTVGAIVAVNALGATVVPGTRHFWAGAFEMGDEFGGLGPIAARVGPEEWGGTKLPAPRENTTIACVATDLDLTADEMKRVAIMAQDGLARAIRPVHTPFDGDVVFALCTARRPVTGPRDLAVLGVGAVAADTLARAIARGVHAATAPAGWAVPTWSALKPE</sequence>
<dbReference type="Gene3D" id="3.60.70.12">
    <property type="entry name" value="L-amino peptidase D-ALA esterase/amidase"/>
    <property type="match status" value="1"/>
</dbReference>
<dbReference type="CDD" id="cd02252">
    <property type="entry name" value="nylC_like"/>
    <property type="match status" value="1"/>
</dbReference>
<comment type="caution">
    <text evidence="2">The sequence shown here is derived from an EMBL/GenBank/DDBJ whole genome shotgun (WGS) entry which is preliminary data.</text>
</comment>
<reference evidence="2 3" key="1">
    <citation type="submission" date="2023-07" db="EMBL/GenBank/DDBJ databases">
        <title>Sorghum-associated microbial communities from plants grown in Nebraska, USA.</title>
        <authorList>
            <person name="Schachtman D."/>
        </authorList>
    </citation>
    <scope>NUCLEOTIDE SEQUENCE [LARGE SCALE GENOMIC DNA]</scope>
    <source>
        <strain evidence="2 3">DS1027</strain>
    </source>
</reference>
<dbReference type="SUPFAM" id="SSF56266">
    <property type="entry name" value="DmpA/ArgJ-like"/>
    <property type="match status" value="1"/>
</dbReference>